<keyword evidence="1" id="KW-0472">Membrane</keyword>
<sequence>MKLFYNVAGALAVLLGILGIFLPLLPTTPFLLLASWCFARGSERLHRWLLSHRVFGEYLRNFEAGRGIPLTAKIVATVLLWSSLLVAIRRFVAQDKLVLPAALALMGLCVSLYLWRFLPTLRTGRQDKG</sequence>
<dbReference type="RefSeq" id="WP_091877455.1">
    <property type="nucleotide sequence ID" value="NZ_FOLD01000051.1"/>
</dbReference>
<dbReference type="EMBL" id="FOLD01000051">
    <property type="protein sequence ID" value="SFD96751.1"/>
    <property type="molecule type" value="Genomic_DNA"/>
</dbReference>
<keyword evidence="1" id="KW-1133">Transmembrane helix</keyword>
<dbReference type="Pfam" id="PF04304">
    <property type="entry name" value="DUF454"/>
    <property type="match status" value="1"/>
</dbReference>
<evidence type="ECO:0000313" key="2">
    <source>
        <dbReference type="EMBL" id="SFD96751.1"/>
    </source>
</evidence>
<feature type="transmembrane region" description="Helical" evidence="1">
    <location>
        <begin position="12"/>
        <end position="39"/>
    </location>
</feature>
<dbReference type="PANTHER" id="PTHR35813:SF1">
    <property type="entry name" value="INNER MEMBRANE PROTEIN YBAN"/>
    <property type="match status" value="1"/>
</dbReference>
<name>A0A1I1WP48_9BURK</name>
<keyword evidence="3" id="KW-1185">Reference proteome</keyword>
<dbReference type="InterPro" id="IPR007401">
    <property type="entry name" value="DUF454"/>
</dbReference>
<keyword evidence="1" id="KW-0812">Transmembrane</keyword>
<organism evidence="2 3">
    <name type="scientific">Massilia yuzhufengensis</name>
    <dbReference type="NCBI Taxonomy" id="1164594"/>
    <lineage>
        <taxon>Bacteria</taxon>
        <taxon>Pseudomonadati</taxon>
        <taxon>Pseudomonadota</taxon>
        <taxon>Betaproteobacteria</taxon>
        <taxon>Burkholderiales</taxon>
        <taxon>Oxalobacteraceae</taxon>
        <taxon>Telluria group</taxon>
        <taxon>Massilia</taxon>
    </lineage>
</organism>
<evidence type="ECO:0000256" key="1">
    <source>
        <dbReference type="SAM" id="Phobius"/>
    </source>
</evidence>
<reference evidence="3" key="1">
    <citation type="submission" date="2016-10" db="EMBL/GenBank/DDBJ databases">
        <authorList>
            <person name="Varghese N."/>
            <person name="Submissions S."/>
        </authorList>
    </citation>
    <scope>NUCLEOTIDE SEQUENCE [LARGE SCALE GENOMIC DNA]</scope>
    <source>
        <strain evidence="3">CGMCC 1.12041</strain>
    </source>
</reference>
<dbReference type="OrthoDB" id="9816293at2"/>
<dbReference type="PANTHER" id="PTHR35813">
    <property type="entry name" value="INNER MEMBRANE PROTEIN YBAN"/>
    <property type="match status" value="1"/>
</dbReference>
<evidence type="ECO:0008006" key="4">
    <source>
        <dbReference type="Google" id="ProtNLM"/>
    </source>
</evidence>
<feature type="transmembrane region" description="Helical" evidence="1">
    <location>
        <begin position="97"/>
        <end position="118"/>
    </location>
</feature>
<proteinExistence type="predicted"/>
<gene>
    <name evidence="2" type="ORF">SAMN05216204_1514</name>
</gene>
<protein>
    <recommendedName>
        <fullName evidence="4">Inner membrane protein</fullName>
    </recommendedName>
</protein>
<dbReference type="Proteomes" id="UP000198639">
    <property type="component" value="Unassembled WGS sequence"/>
</dbReference>
<feature type="transmembrane region" description="Helical" evidence="1">
    <location>
        <begin position="70"/>
        <end position="91"/>
    </location>
</feature>
<dbReference type="PIRSF" id="PIRSF016789">
    <property type="entry name" value="DUF454"/>
    <property type="match status" value="1"/>
</dbReference>
<dbReference type="AlphaFoldDB" id="A0A1I1WP48"/>
<accession>A0A1I1WP48</accession>
<evidence type="ECO:0000313" key="3">
    <source>
        <dbReference type="Proteomes" id="UP000198639"/>
    </source>
</evidence>
<dbReference type="STRING" id="1164594.SAMN05216204_1514"/>
<dbReference type="GO" id="GO:0005886">
    <property type="term" value="C:plasma membrane"/>
    <property type="evidence" value="ECO:0007669"/>
    <property type="project" value="TreeGrafter"/>
</dbReference>